<dbReference type="CDD" id="cd04301">
    <property type="entry name" value="NAT_SF"/>
    <property type="match status" value="1"/>
</dbReference>
<keyword evidence="2" id="KW-0808">Transferase</keyword>
<evidence type="ECO:0000259" key="1">
    <source>
        <dbReference type="PROSITE" id="PS51186"/>
    </source>
</evidence>
<dbReference type="Pfam" id="PF00583">
    <property type="entry name" value="Acetyltransf_1"/>
    <property type="match status" value="1"/>
</dbReference>
<accession>A0A2L1UI08</accession>
<dbReference type="RefSeq" id="WP_237088775.1">
    <property type="nucleotide sequence ID" value="NZ_CP019655.1"/>
</dbReference>
<dbReference type="AlphaFoldDB" id="A0A2L1UI08"/>
<dbReference type="Gene3D" id="3.40.630.30">
    <property type="match status" value="1"/>
</dbReference>
<reference evidence="3" key="1">
    <citation type="submission" date="2017-02" db="EMBL/GenBank/DDBJ databases">
        <title>Delineation of Paenibacillus larvae strains originating from foulbrood outbreaks.</title>
        <authorList>
            <person name="Beims H."/>
            <person name="Bunk B."/>
            <person name="Sproeer C."/>
            <person name="Mohr K.I."/>
            <person name="Pradella S."/>
            <person name="Guenther G."/>
            <person name="Rohde M."/>
            <person name="von der Ohe W."/>
            <person name="Steinert M."/>
        </authorList>
    </citation>
    <scope>NUCLEOTIDE SEQUENCE [LARGE SCALE GENOMIC DNA]</scope>
    <source>
        <strain evidence="3">Eric_III</strain>
    </source>
</reference>
<protein>
    <submittedName>
        <fullName evidence="2">GCN5-related N-acetyltransferase</fullName>
    </submittedName>
</protein>
<evidence type="ECO:0000313" key="3">
    <source>
        <dbReference type="Proteomes" id="UP000239833"/>
    </source>
</evidence>
<sequence>MIKPIRVEDRHSALEFLALQMTSYLREAELSGLSDIPPLMDSISSLQHSDETFLGYMIDGKLHGAIAYRQKEGVVTISRLMVHPDVFRKGIASRLVLYVMERHPDALWFEVAAGTGNEPALHLYQKLGFQPDGVRPISAGVSLTLLRKRGSAIRTEENKDKGG</sequence>
<organism evidence="2 3">
    <name type="scientific">Paenibacillus larvae subsp. larvae</name>
    <dbReference type="NCBI Taxonomy" id="147375"/>
    <lineage>
        <taxon>Bacteria</taxon>
        <taxon>Bacillati</taxon>
        <taxon>Bacillota</taxon>
        <taxon>Bacilli</taxon>
        <taxon>Bacillales</taxon>
        <taxon>Paenibacillaceae</taxon>
        <taxon>Paenibacillus</taxon>
    </lineage>
</organism>
<dbReference type="GO" id="GO:0016747">
    <property type="term" value="F:acyltransferase activity, transferring groups other than amino-acyl groups"/>
    <property type="evidence" value="ECO:0007669"/>
    <property type="project" value="InterPro"/>
</dbReference>
<dbReference type="InterPro" id="IPR000182">
    <property type="entry name" value="GNAT_dom"/>
</dbReference>
<dbReference type="PROSITE" id="PS51186">
    <property type="entry name" value="GNAT"/>
    <property type="match status" value="1"/>
</dbReference>
<dbReference type="SUPFAM" id="SSF55729">
    <property type="entry name" value="Acyl-CoA N-acyltransferases (Nat)"/>
    <property type="match status" value="1"/>
</dbReference>
<name>A0A2L1UI08_9BACL</name>
<feature type="domain" description="N-acetyltransferase" evidence="1">
    <location>
        <begin position="1"/>
        <end position="150"/>
    </location>
</feature>
<gene>
    <name evidence="2" type="ORF">ERICIII_03956</name>
</gene>
<dbReference type="GeneID" id="64220294"/>
<dbReference type="EMBL" id="CP019655">
    <property type="protein sequence ID" value="AVF28041.1"/>
    <property type="molecule type" value="Genomic_DNA"/>
</dbReference>
<dbReference type="InterPro" id="IPR016181">
    <property type="entry name" value="Acyl_CoA_acyltransferase"/>
</dbReference>
<proteinExistence type="predicted"/>
<dbReference type="Proteomes" id="UP000239833">
    <property type="component" value="Chromosome"/>
</dbReference>
<evidence type="ECO:0000313" key="2">
    <source>
        <dbReference type="EMBL" id="AVF28041.1"/>
    </source>
</evidence>